<dbReference type="Proteomes" id="UP001324427">
    <property type="component" value="Unassembled WGS sequence"/>
</dbReference>
<dbReference type="CDD" id="cd05259">
    <property type="entry name" value="PCBER_SDR_a"/>
    <property type="match status" value="1"/>
</dbReference>
<dbReference type="Pfam" id="PF05368">
    <property type="entry name" value="NmrA"/>
    <property type="match status" value="1"/>
</dbReference>
<evidence type="ECO:0000259" key="3">
    <source>
        <dbReference type="Pfam" id="PF05368"/>
    </source>
</evidence>
<dbReference type="InterPro" id="IPR008030">
    <property type="entry name" value="NmrA-like"/>
</dbReference>
<feature type="domain" description="NmrA-like" evidence="3">
    <location>
        <begin position="4"/>
        <end position="241"/>
    </location>
</feature>
<dbReference type="AlphaFoldDB" id="A0AAV9JPU4"/>
<accession>A0AAV9JPU4</accession>
<proteinExistence type="predicted"/>
<dbReference type="GO" id="GO:0016491">
    <property type="term" value="F:oxidoreductase activity"/>
    <property type="evidence" value="ECO:0007669"/>
    <property type="project" value="UniProtKB-KW"/>
</dbReference>
<dbReference type="SUPFAM" id="SSF51735">
    <property type="entry name" value="NAD(P)-binding Rossmann-fold domains"/>
    <property type="match status" value="1"/>
</dbReference>
<reference evidence="4 5" key="1">
    <citation type="submission" date="2021-11" db="EMBL/GenBank/DDBJ databases">
        <title>Black yeast isolated from Biological Soil Crust.</title>
        <authorList>
            <person name="Kurbessoian T."/>
        </authorList>
    </citation>
    <scope>NUCLEOTIDE SEQUENCE [LARGE SCALE GENOMIC DNA]</scope>
    <source>
        <strain evidence="4 5">CCFEE 5522</strain>
    </source>
</reference>
<name>A0AAV9JPU4_9PEZI</name>
<dbReference type="InterPro" id="IPR045312">
    <property type="entry name" value="PCBER-like"/>
</dbReference>
<organism evidence="4 5">
    <name type="scientific">Oleoguttula mirabilis</name>
    <dbReference type="NCBI Taxonomy" id="1507867"/>
    <lineage>
        <taxon>Eukaryota</taxon>
        <taxon>Fungi</taxon>
        <taxon>Dikarya</taxon>
        <taxon>Ascomycota</taxon>
        <taxon>Pezizomycotina</taxon>
        <taxon>Dothideomycetes</taxon>
        <taxon>Dothideomycetidae</taxon>
        <taxon>Mycosphaerellales</taxon>
        <taxon>Teratosphaeriaceae</taxon>
        <taxon>Oleoguttula</taxon>
    </lineage>
</organism>
<evidence type="ECO:0000256" key="1">
    <source>
        <dbReference type="ARBA" id="ARBA00022857"/>
    </source>
</evidence>
<dbReference type="PANTHER" id="PTHR47706">
    <property type="entry name" value="NMRA-LIKE FAMILY PROTEIN"/>
    <property type="match status" value="1"/>
</dbReference>
<dbReference type="InterPro" id="IPR051609">
    <property type="entry name" value="NmrA/Isoflavone_reductase-like"/>
</dbReference>
<comment type="caution">
    <text evidence="4">The sequence shown here is derived from an EMBL/GenBank/DDBJ whole genome shotgun (WGS) entry which is preliminary data.</text>
</comment>
<dbReference type="InterPro" id="IPR036291">
    <property type="entry name" value="NAD(P)-bd_dom_sf"/>
</dbReference>
<protein>
    <recommendedName>
        <fullName evidence="3">NmrA-like domain-containing protein</fullName>
    </recommendedName>
</protein>
<dbReference type="Gene3D" id="3.40.50.720">
    <property type="entry name" value="NAD(P)-binding Rossmann-like Domain"/>
    <property type="match status" value="1"/>
</dbReference>
<evidence type="ECO:0000256" key="2">
    <source>
        <dbReference type="ARBA" id="ARBA00023002"/>
    </source>
</evidence>
<gene>
    <name evidence="4" type="ORF">LTR36_001406</name>
</gene>
<keyword evidence="1" id="KW-0521">NADP</keyword>
<sequence>MAIKNVSILGADGLLGRPILEALLAAGFKVTVLKRQGSKSPDQYPESVAVARVPDDMPVAFLKNTLRGQDALVVAIKGTQTDVQKKLADACVAAGVKRFIPADFGSCDSSSELTQELVPLYKNKTELREYLVQAANTNSAFSWSSVVCGHFFDWSLEFVHIFLKERRADVLNDGEKKSSMATLARVGEVTARILQRPEQTANQMVYVQSFCVSQNEVIRAFEQATGEKWQVAKLDAEEFKDAEKAKADKGEKAALEELVWYLGAVDADWTKNEGFAMKILGLEDEDLQEAVDKVVQSHK</sequence>
<evidence type="ECO:0000313" key="4">
    <source>
        <dbReference type="EMBL" id="KAK4547185.1"/>
    </source>
</evidence>
<keyword evidence="2" id="KW-0560">Oxidoreductase</keyword>
<dbReference type="Gene3D" id="3.90.25.10">
    <property type="entry name" value="UDP-galactose 4-epimerase, domain 1"/>
    <property type="match status" value="1"/>
</dbReference>
<keyword evidence="5" id="KW-1185">Reference proteome</keyword>
<dbReference type="EMBL" id="JAVFHQ010000012">
    <property type="protein sequence ID" value="KAK4547185.1"/>
    <property type="molecule type" value="Genomic_DNA"/>
</dbReference>
<dbReference type="PANTHER" id="PTHR47706:SF9">
    <property type="entry name" value="NMRA-LIKE DOMAIN-CONTAINING PROTEIN-RELATED"/>
    <property type="match status" value="1"/>
</dbReference>
<evidence type="ECO:0000313" key="5">
    <source>
        <dbReference type="Proteomes" id="UP001324427"/>
    </source>
</evidence>